<protein>
    <recommendedName>
        <fullName evidence="7">FAD-binding domain-containing protein</fullName>
    </recommendedName>
</protein>
<dbReference type="Proteomes" id="UP000184300">
    <property type="component" value="Unassembled WGS sequence"/>
</dbReference>
<dbReference type="AlphaFoldDB" id="A0A1L9VDH8"/>
<accession>A0A1L9VDH8</accession>
<gene>
    <name evidence="8" type="ORF">ASPGLDRAFT_68022</name>
</gene>
<dbReference type="Gene3D" id="3.50.50.60">
    <property type="entry name" value="FAD/NAD(P)-binding domain"/>
    <property type="match status" value="1"/>
</dbReference>
<dbReference type="InterPro" id="IPR036188">
    <property type="entry name" value="FAD/NAD-bd_sf"/>
</dbReference>
<keyword evidence="6" id="KW-0472">Membrane</keyword>
<dbReference type="VEuPathDB" id="FungiDB:ASPGLDRAFT_68022"/>
<dbReference type="InterPro" id="IPR050493">
    <property type="entry name" value="FAD-dep_Monooxygenase_BioMet"/>
</dbReference>
<keyword evidence="2" id="KW-0285">Flavoprotein</keyword>
<name>A0A1L9VDH8_ASPGL</name>
<dbReference type="EMBL" id="KV878903">
    <property type="protein sequence ID" value="OJJ82021.1"/>
    <property type="molecule type" value="Genomic_DNA"/>
</dbReference>
<evidence type="ECO:0000256" key="3">
    <source>
        <dbReference type="ARBA" id="ARBA00022827"/>
    </source>
</evidence>
<dbReference type="SUPFAM" id="SSF51905">
    <property type="entry name" value="FAD/NAD(P)-binding domain"/>
    <property type="match status" value="1"/>
</dbReference>
<dbReference type="GO" id="GO:0071949">
    <property type="term" value="F:FAD binding"/>
    <property type="evidence" value="ECO:0007669"/>
    <property type="project" value="InterPro"/>
</dbReference>
<feature type="domain" description="FAD-binding" evidence="7">
    <location>
        <begin position="41"/>
        <end position="252"/>
    </location>
</feature>
<dbReference type="InterPro" id="IPR002938">
    <property type="entry name" value="FAD-bd"/>
</dbReference>
<organism evidence="8 9">
    <name type="scientific">Aspergillus glaucus CBS 516.65</name>
    <dbReference type="NCBI Taxonomy" id="1160497"/>
    <lineage>
        <taxon>Eukaryota</taxon>
        <taxon>Fungi</taxon>
        <taxon>Dikarya</taxon>
        <taxon>Ascomycota</taxon>
        <taxon>Pezizomycotina</taxon>
        <taxon>Eurotiomycetes</taxon>
        <taxon>Eurotiomycetidae</taxon>
        <taxon>Eurotiales</taxon>
        <taxon>Aspergillaceae</taxon>
        <taxon>Aspergillus</taxon>
        <taxon>Aspergillus subgen. Aspergillus</taxon>
    </lineage>
</organism>
<feature type="transmembrane region" description="Helical" evidence="6">
    <location>
        <begin position="6"/>
        <end position="25"/>
    </location>
</feature>
<keyword evidence="4" id="KW-0560">Oxidoreductase</keyword>
<keyword evidence="6" id="KW-1133">Transmembrane helix</keyword>
<evidence type="ECO:0000256" key="5">
    <source>
        <dbReference type="ARBA" id="ARBA00023033"/>
    </source>
</evidence>
<evidence type="ECO:0000256" key="6">
    <source>
        <dbReference type="SAM" id="Phobius"/>
    </source>
</evidence>
<reference evidence="9" key="1">
    <citation type="journal article" date="2017" name="Genome Biol.">
        <title>Comparative genomics reveals high biological diversity and specific adaptations in the industrially and medically important fungal genus Aspergillus.</title>
        <authorList>
            <person name="de Vries R.P."/>
            <person name="Riley R."/>
            <person name="Wiebenga A."/>
            <person name="Aguilar-Osorio G."/>
            <person name="Amillis S."/>
            <person name="Uchima C.A."/>
            <person name="Anderluh G."/>
            <person name="Asadollahi M."/>
            <person name="Askin M."/>
            <person name="Barry K."/>
            <person name="Battaglia E."/>
            <person name="Bayram O."/>
            <person name="Benocci T."/>
            <person name="Braus-Stromeyer S.A."/>
            <person name="Caldana C."/>
            <person name="Canovas D."/>
            <person name="Cerqueira G.C."/>
            <person name="Chen F."/>
            <person name="Chen W."/>
            <person name="Choi C."/>
            <person name="Clum A."/>
            <person name="Dos Santos R.A."/>
            <person name="Damasio A.R."/>
            <person name="Diallinas G."/>
            <person name="Emri T."/>
            <person name="Fekete E."/>
            <person name="Flipphi M."/>
            <person name="Freyberg S."/>
            <person name="Gallo A."/>
            <person name="Gournas C."/>
            <person name="Habgood R."/>
            <person name="Hainaut M."/>
            <person name="Harispe M.L."/>
            <person name="Henrissat B."/>
            <person name="Hilden K.S."/>
            <person name="Hope R."/>
            <person name="Hossain A."/>
            <person name="Karabika E."/>
            <person name="Karaffa L."/>
            <person name="Karanyi Z."/>
            <person name="Krasevec N."/>
            <person name="Kuo A."/>
            <person name="Kusch H."/>
            <person name="LaButti K."/>
            <person name="Lagendijk E.L."/>
            <person name="Lapidus A."/>
            <person name="Levasseur A."/>
            <person name="Lindquist E."/>
            <person name="Lipzen A."/>
            <person name="Logrieco A.F."/>
            <person name="MacCabe A."/>
            <person name="Maekelae M.R."/>
            <person name="Malavazi I."/>
            <person name="Melin P."/>
            <person name="Meyer V."/>
            <person name="Mielnichuk N."/>
            <person name="Miskei M."/>
            <person name="Molnar A.P."/>
            <person name="Mule G."/>
            <person name="Ngan C.Y."/>
            <person name="Orejas M."/>
            <person name="Orosz E."/>
            <person name="Ouedraogo J.P."/>
            <person name="Overkamp K.M."/>
            <person name="Park H.-S."/>
            <person name="Perrone G."/>
            <person name="Piumi F."/>
            <person name="Punt P.J."/>
            <person name="Ram A.F."/>
            <person name="Ramon A."/>
            <person name="Rauscher S."/>
            <person name="Record E."/>
            <person name="Riano-Pachon D.M."/>
            <person name="Robert V."/>
            <person name="Roehrig J."/>
            <person name="Ruller R."/>
            <person name="Salamov A."/>
            <person name="Salih N.S."/>
            <person name="Samson R.A."/>
            <person name="Sandor E."/>
            <person name="Sanguinetti M."/>
            <person name="Schuetze T."/>
            <person name="Sepcic K."/>
            <person name="Shelest E."/>
            <person name="Sherlock G."/>
            <person name="Sophianopoulou V."/>
            <person name="Squina F.M."/>
            <person name="Sun H."/>
            <person name="Susca A."/>
            <person name="Todd R.B."/>
            <person name="Tsang A."/>
            <person name="Unkles S.E."/>
            <person name="van de Wiele N."/>
            <person name="van Rossen-Uffink D."/>
            <person name="Oliveira J.V."/>
            <person name="Vesth T.C."/>
            <person name="Visser J."/>
            <person name="Yu J.-H."/>
            <person name="Zhou M."/>
            <person name="Andersen M.R."/>
            <person name="Archer D.B."/>
            <person name="Baker S.E."/>
            <person name="Benoit I."/>
            <person name="Brakhage A.A."/>
            <person name="Braus G.H."/>
            <person name="Fischer R."/>
            <person name="Frisvad J.C."/>
            <person name="Goldman G.H."/>
            <person name="Houbraken J."/>
            <person name="Oakley B."/>
            <person name="Pocsi I."/>
            <person name="Scazzocchio C."/>
            <person name="Seiboth B."/>
            <person name="vanKuyk P.A."/>
            <person name="Wortman J."/>
            <person name="Dyer P.S."/>
            <person name="Grigoriev I.V."/>
        </authorList>
    </citation>
    <scope>NUCLEOTIDE SEQUENCE [LARGE SCALE GENOMIC DNA]</scope>
    <source>
        <strain evidence="9">CBS 516.65</strain>
    </source>
</reference>
<keyword evidence="3" id="KW-0274">FAD</keyword>
<dbReference type="STRING" id="1160497.A0A1L9VDH8"/>
<proteinExistence type="inferred from homology"/>
<evidence type="ECO:0000256" key="4">
    <source>
        <dbReference type="ARBA" id="ARBA00023002"/>
    </source>
</evidence>
<evidence type="ECO:0000313" key="9">
    <source>
        <dbReference type="Proteomes" id="UP000184300"/>
    </source>
</evidence>
<evidence type="ECO:0000259" key="7">
    <source>
        <dbReference type="Pfam" id="PF01494"/>
    </source>
</evidence>
<dbReference type="Pfam" id="PF01494">
    <property type="entry name" value="FAD_binding_3"/>
    <property type="match status" value="1"/>
</dbReference>
<dbReference type="PANTHER" id="PTHR13789:SF236">
    <property type="entry name" value="MONOOXYGENASE, PUTATIVE (AFU_ORTHOLOGUE AFUA_6G12060)-RELATED"/>
    <property type="match status" value="1"/>
</dbReference>
<sequence length="374" mass="41825">MERYPLSGLSILIVGGGIGGLTFAIEAHRKGHDVRNASLSLNRSELHTLLCEYIQGLGIRVDFSAAMDNYFETNNEEGVILTDGQKLTADIVVAADGVGSRSWSLVLGEKDVVIGSEFACYRATFPAGEALKNPIIAREFENQPDRASIHIGPGAHMADDYNAEENWDKTVPTDKALQYIEGWDAFLVELVKETPNNRCTDWKLLWRNPQQKWTSPGARVFQLGDAAHSFLPTSGSGAAMAMEDAYSLATCLQLGRKSGISLAVRVHNHLRFGRVSCAQKMGFHHREKFHNTDWDEVARNPNVLSKTTADWTMRHDPEQYVYDNYGSCTNHILTGASFENTNMPPDYRYKPWTVQELMEALDRHETIVDEGDWS</sequence>
<dbReference type="PANTHER" id="PTHR13789">
    <property type="entry name" value="MONOOXYGENASE"/>
    <property type="match status" value="1"/>
</dbReference>
<dbReference type="RefSeq" id="XP_022398719.1">
    <property type="nucleotide sequence ID" value="XM_022549218.1"/>
</dbReference>
<comment type="similarity">
    <text evidence="1">Belongs to the paxM FAD-dependent monooxygenase family.</text>
</comment>
<keyword evidence="5" id="KW-0503">Monooxygenase</keyword>
<dbReference type="GO" id="GO:0004497">
    <property type="term" value="F:monooxygenase activity"/>
    <property type="evidence" value="ECO:0007669"/>
    <property type="project" value="UniProtKB-KW"/>
</dbReference>
<keyword evidence="9" id="KW-1185">Reference proteome</keyword>
<evidence type="ECO:0000256" key="1">
    <source>
        <dbReference type="ARBA" id="ARBA00007992"/>
    </source>
</evidence>
<evidence type="ECO:0000256" key="2">
    <source>
        <dbReference type="ARBA" id="ARBA00022630"/>
    </source>
</evidence>
<keyword evidence="6" id="KW-0812">Transmembrane</keyword>
<dbReference type="OrthoDB" id="16820at2759"/>
<evidence type="ECO:0000313" key="8">
    <source>
        <dbReference type="EMBL" id="OJJ82021.1"/>
    </source>
</evidence>
<dbReference type="GeneID" id="34465478"/>